<dbReference type="InterPro" id="IPR000742">
    <property type="entry name" value="EGF"/>
</dbReference>
<evidence type="ECO:0000259" key="10">
    <source>
        <dbReference type="PROSITE" id="PS50026"/>
    </source>
</evidence>
<dbReference type="InterPro" id="IPR000859">
    <property type="entry name" value="CUB_dom"/>
</dbReference>
<feature type="domain" description="CUB" evidence="9">
    <location>
        <begin position="745"/>
        <end position="856"/>
    </location>
</feature>
<dbReference type="SMART" id="SM00181">
    <property type="entry name" value="EGF"/>
    <property type="match status" value="9"/>
</dbReference>
<dbReference type="SUPFAM" id="SSF57196">
    <property type="entry name" value="EGF/Laminin"/>
    <property type="match status" value="2"/>
</dbReference>
<dbReference type="GeneTree" id="ENSGT00940000153185"/>
<keyword evidence="5" id="KW-0677">Repeat</keyword>
<dbReference type="InterPro" id="IPR011641">
    <property type="entry name" value="Tyr-kin_ephrin_A/B_rcpt-like"/>
</dbReference>
<sequence>NGDCAQRCISSGRSRTCTCATGFNITSDRRICSDFNECAVNNGGCEETCINLPGSYWCTCREGYKLAPNRQSCIPKEENACSEYERRCEHFCVIVSSRPRCACRHGYRRHRNGRNCIRLCTNGNGGCDHICQAGARGMSCSCRRNYVLASDGRTCSGKIPRILVISRGNFTPLTVQVTENTRQHISIATEPAPTSCAVENGGCSEDCDDSPIGVQCSCPSGHVLQRDGRSCRDINECLVDNGGCEHGCRNNVGSYICNCSAGFKLGADERTCVDIDECQLDDTCWHGCVNSIGSFECTCPLGFRKYSIARCGDINECTTRNGGCSHICRNKPGGFVCSCMPGYKLHINGKDCVRNCINARSEPEITSSIKCISKNCLFQCKGESTFRVYSRPRAAGYTYMCGKVPPQNPRSRRGKRISPSAVDAAGYKTFISHEEPEAYCKRMKKVLIYVYFLFRWGLRGQFIAIVVLTTEKQAKENSCQYIFSKFLIMQKNIFKKTTEHILGLCSGRCNQTRIAAMVKRINGMLRKSLKKQALHFSAHRAYLKVRRKSMNRRRPAVSPGIRLNTRCLIGSVESSTTCSPCEAGTYFDISNTSCTVCPSNTYQEKKGQLECMRCPTNATGSTVPISFSQCPGLCPPGHFSVDGLQPCQSCPTGTYQYDHGRIGCYTCGEGITTRQTGSTSFSDCLVRGSCTAGHYYNSRTGTCNRCPNGFYQPGTGQDFCVTCPGNTTTDYDASTTIDACKETRCGGVIGNLHGVIESPNYPGNYPINSHCTWVLRTPKRRKLLVVVPEIFLPFDDNCGDYLIMKSKATSSKVVFQSCQKSQNPKVLMIKSKRLWIEFRSNGSNGAKGFQIPYVTYNQDFDKIIAEIVKDGLLYAPEHHQNILKYKLTREALLEVLADPRKYYPPNEKTEYFPKSFLKYLRKKVEIYLKK</sequence>
<dbReference type="Gene3D" id="2.60.120.290">
    <property type="entry name" value="Spermadhesin, CUB domain"/>
    <property type="match status" value="1"/>
</dbReference>
<dbReference type="Gene3D" id="2.10.50.10">
    <property type="entry name" value="Tumor Necrosis Factor Receptor, subunit A, domain 2"/>
    <property type="match status" value="3"/>
</dbReference>
<dbReference type="PROSITE" id="PS01186">
    <property type="entry name" value="EGF_2"/>
    <property type="match status" value="4"/>
</dbReference>
<dbReference type="FunFam" id="2.10.25.10:FF:000014">
    <property type="entry name" value="Latent-transforming growth factor beta-binding protein 3"/>
    <property type="match status" value="1"/>
</dbReference>
<evidence type="ECO:0000259" key="9">
    <source>
        <dbReference type="PROSITE" id="PS01180"/>
    </source>
</evidence>
<dbReference type="Pfam" id="PF07699">
    <property type="entry name" value="Ephrin_rec_like"/>
    <property type="match status" value="3"/>
</dbReference>
<reference evidence="12" key="1">
    <citation type="submission" date="2003-08" db="EMBL/GenBank/DDBJ databases">
        <authorList>
            <person name="Birren B."/>
            <person name="Nusbaum C."/>
            <person name="Abebe A."/>
            <person name="Abouelleil A."/>
            <person name="Adekoya E."/>
            <person name="Ait-zahra M."/>
            <person name="Allen N."/>
            <person name="Allen T."/>
            <person name="An P."/>
            <person name="Anderson M."/>
            <person name="Anderson S."/>
            <person name="Arachchi H."/>
            <person name="Armbruster J."/>
            <person name="Bachantsang P."/>
            <person name="Baldwin J."/>
            <person name="Barry A."/>
            <person name="Bayul T."/>
            <person name="Blitshsteyn B."/>
            <person name="Bloom T."/>
            <person name="Blye J."/>
            <person name="Boguslavskiy L."/>
            <person name="Borowsky M."/>
            <person name="Boukhgalter B."/>
            <person name="Brunache A."/>
            <person name="Butler J."/>
            <person name="Calixte N."/>
            <person name="Calvo S."/>
            <person name="Camarata J."/>
            <person name="Campo K."/>
            <person name="Chang J."/>
            <person name="Cheshatsang Y."/>
            <person name="Citroen M."/>
            <person name="Collymore A."/>
            <person name="Considine T."/>
            <person name="Cook A."/>
            <person name="Cooke P."/>
            <person name="Corum B."/>
            <person name="Cuomo C."/>
            <person name="David R."/>
            <person name="Dawoe T."/>
            <person name="Degray S."/>
            <person name="Dodge S."/>
            <person name="Dooley K."/>
            <person name="Dorje P."/>
            <person name="Dorjee K."/>
            <person name="Dorris L."/>
            <person name="Duffey N."/>
            <person name="Dupes A."/>
            <person name="Elkins T."/>
            <person name="Engels R."/>
            <person name="Erickson J."/>
            <person name="Farina A."/>
            <person name="Faro S."/>
            <person name="Ferreira P."/>
            <person name="Fischer H."/>
            <person name="Fitzgerald M."/>
            <person name="Foley K."/>
            <person name="Gage D."/>
            <person name="Galagan J."/>
            <person name="Gearin G."/>
            <person name="Gnerre S."/>
            <person name="Gnirke A."/>
            <person name="Goyette A."/>
            <person name="Graham J."/>
            <person name="Grandbois E."/>
            <person name="Gyaltsen K."/>
            <person name="Hafez N."/>
            <person name="Hagopian D."/>
            <person name="Hagos B."/>
            <person name="Hall J."/>
            <person name="Hatcher B."/>
            <person name="Heller A."/>
            <person name="Higgins H."/>
            <person name="Honan T."/>
            <person name="Horn A."/>
            <person name="Houde N."/>
            <person name="Hughes L."/>
            <person name="Hulme W."/>
            <person name="Husby E."/>
            <person name="Iliev I."/>
            <person name="Jaffe D."/>
            <person name="Jones C."/>
            <person name="Kamal M."/>
            <person name="Kamat A."/>
            <person name="Kamvysselis M."/>
            <person name="Karlsson E."/>
            <person name="Kells C."/>
            <person name="Kieu A."/>
            <person name="Kisner P."/>
            <person name="Kodira C."/>
            <person name="Kulbokas E."/>
            <person name="Labutti K."/>
            <person name="Lama D."/>
            <person name="Landers T."/>
            <person name="Leger J."/>
            <person name="Levine S."/>
            <person name="Lewis D."/>
            <person name="Lewis T."/>
            <person name="Lindblad-toh K."/>
            <person name="Liu X."/>
            <person name="Lokyitsang T."/>
            <person name="Lokyitsang Y."/>
            <person name="Lucien O."/>
            <person name="Lui A."/>
            <person name="Ma L.J."/>
            <person name="Mabbitt R."/>
            <person name="Macdonald J."/>
            <person name="Maclean C."/>
            <person name="Major J."/>
            <person name="Manning J."/>
            <person name="Marabella R."/>
            <person name="Maru K."/>
            <person name="Matthews C."/>
            <person name="Mauceli E."/>
            <person name="Mccarthy M."/>
            <person name="Mcdonough S."/>
            <person name="Mcghee T."/>
            <person name="Meldrim J."/>
            <person name="Meneus L."/>
            <person name="Mesirov J."/>
            <person name="Mihalev A."/>
            <person name="Mihova T."/>
            <person name="Mikkelsen T."/>
            <person name="Mlenga V."/>
            <person name="Moru K."/>
            <person name="Mozes J."/>
            <person name="Mulrain L."/>
            <person name="Munson G."/>
            <person name="Naylor J."/>
            <person name="Newes C."/>
            <person name="Nguyen C."/>
            <person name="Nguyen N."/>
            <person name="Nguyen T."/>
            <person name="Nicol R."/>
            <person name="Nielsen C."/>
            <person name="Nizzari M."/>
            <person name="Norbu C."/>
            <person name="Norbu N."/>
            <person name="O'donnell P."/>
            <person name="Okoawo O."/>
            <person name="O'leary S."/>
            <person name="Omotosho B."/>
            <person name="O'neill K."/>
            <person name="Osman S."/>
            <person name="Parker S."/>
            <person name="Perrin D."/>
            <person name="Phunkhang P."/>
            <person name="Piqani B."/>
            <person name="Purcell S."/>
            <person name="Rachupka T."/>
            <person name="Ramasamy U."/>
            <person name="Rameau R."/>
            <person name="Ray V."/>
            <person name="Raymond C."/>
            <person name="Retta R."/>
            <person name="Richardson S."/>
            <person name="Rise C."/>
            <person name="Rodriguez J."/>
            <person name="Rogers J."/>
            <person name="Rogov P."/>
            <person name="Rutman M."/>
            <person name="Schupbach R."/>
            <person name="Seaman C."/>
            <person name="Settipalli S."/>
            <person name="Sharpe T."/>
            <person name="Sheridan J."/>
            <person name="Sherpa N."/>
            <person name="Shi J."/>
            <person name="Smirnov S."/>
            <person name="Smith C."/>
            <person name="Sougnez C."/>
            <person name="Spencer B."/>
            <person name="Stalker J."/>
            <person name="Stange-thomann N."/>
            <person name="Stavropoulos S."/>
            <person name="Stetson K."/>
            <person name="Stone C."/>
            <person name="Stone S."/>
            <person name="Stubbs M."/>
            <person name="Talamas J."/>
            <person name="Tchuinga P."/>
            <person name="Tenzing P."/>
            <person name="Tesfaye S."/>
            <person name="Theodore J."/>
            <person name="Thoulutsang Y."/>
            <person name="Topham K."/>
            <person name="Towey S."/>
            <person name="Tsamla T."/>
            <person name="Tsomo N."/>
            <person name="Vallee D."/>
            <person name="Vassiliev H."/>
            <person name="Venkataraman V."/>
            <person name="Vinson J."/>
            <person name="Vo A."/>
            <person name="Wade C."/>
            <person name="Wang S."/>
            <person name="Wangchuk T."/>
            <person name="Wangdi T."/>
            <person name="Whittaker C."/>
            <person name="Wilkinson J."/>
            <person name="Wu Y."/>
            <person name="Wyman D."/>
            <person name="Yadav S."/>
            <person name="Yang S."/>
            <person name="Yang X."/>
            <person name="Yeager S."/>
            <person name="Yee E."/>
            <person name="Young G."/>
            <person name="Zainoun J."/>
            <person name="Zembeck L."/>
            <person name="Zimmer A."/>
            <person name="Zody M."/>
            <person name="Lander E."/>
        </authorList>
    </citation>
    <scope>NUCLEOTIDE SEQUENCE [LARGE SCALE GENOMIC DNA]</scope>
</reference>
<evidence type="ECO:0000256" key="2">
    <source>
        <dbReference type="ARBA" id="ARBA00022525"/>
    </source>
</evidence>
<keyword evidence="3 8" id="KW-0245">EGF-like domain</keyword>
<name>H2ZN48_CIOSA</name>
<keyword evidence="12" id="KW-1185">Reference proteome</keyword>
<evidence type="ECO:0000256" key="7">
    <source>
        <dbReference type="ARBA" id="ARBA00023180"/>
    </source>
</evidence>
<dbReference type="GO" id="GO:0005615">
    <property type="term" value="C:extracellular space"/>
    <property type="evidence" value="ECO:0007669"/>
    <property type="project" value="TreeGrafter"/>
</dbReference>
<dbReference type="InterPro" id="IPR018097">
    <property type="entry name" value="EGF_Ca-bd_CS"/>
</dbReference>
<keyword evidence="7" id="KW-0325">Glycoprotein</keyword>
<comment type="subcellular location">
    <subcellularLocation>
        <location evidence="1">Secreted</location>
    </subcellularLocation>
</comment>
<evidence type="ECO:0000256" key="8">
    <source>
        <dbReference type="PROSITE-ProRule" id="PRU00076"/>
    </source>
</evidence>
<keyword evidence="2" id="KW-0964">Secreted</keyword>
<feature type="disulfide bond" evidence="8">
    <location>
        <begin position="278"/>
        <end position="288"/>
    </location>
</feature>
<evidence type="ECO:0000256" key="3">
    <source>
        <dbReference type="ARBA" id="ARBA00022536"/>
    </source>
</evidence>
<evidence type="ECO:0000256" key="1">
    <source>
        <dbReference type="ARBA" id="ARBA00004613"/>
    </source>
</evidence>
<keyword evidence="6 8" id="KW-1015">Disulfide bond</keyword>
<accession>H2ZN48</accession>
<evidence type="ECO:0000256" key="4">
    <source>
        <dbReference type="ARBA" id="ARBA00022729"/>
    </source>
</evidence>
<dbReference type="eggNOG" id="KOG1217">
    <property type="taxonomic scope" value="Eukaryota"/>
</dbReference>
<dbReference type="PROSITE" id="PS01180">
    <property type="entry name" value="CUB"/>
    <property type="match status" value="1"/>
</dbReference>
<dbReference type="PANTHER" id="PTHR24046:SF7">
    <property type="entry name" value="CUB DOMAIN-CONTAINING PROTEIN"/>
    <property type="match status" value="1"/>
</dbReference>
<feature type="domain" description="EGF-like" evidence="10">
    <location>
        <begin position="313"/>
        <end position="353"/>
    </location>
</feature>
<dbReference type="SUPFAM" id="SSF49854">
    <property type="entry name" value="Spermadhesin, CUB domain"/>
    <property type="match status" value="1"/>
</dbReference>
<dbReference type="PANTHER" id="PTHR24046">
    <property type="entry name" value="SIGNAL PEPTIDE, CUB AND EGF-LIKE DOMAIN-CONTAINING"/>
    <property type="match status" value="1"/>
</dbReference>
<dbReference type="InterPro" id="IPR000152">
    <property type="entry name" value="EGF-type_Asp/Asn_hydroxyl_site"/>
</dbReference>
<dbReference type="SMART" id="SM01411">
    <property type="entry name" value="Ephrin_rec_like"/>
    <property type="match status" value="3"/>
</dbReference>
<dbReference type="Ensembl" id="ENSCSAVT00000019221.1">
    <property type="protein sequence ID" value="ENSCSAVP00000019014.1"/>
    <property type="gene ID" value="ENSCSAVG00000011163.1"/>
</dbReference>
<dbReference type="Pfam" id="PF00431">
    <property type="entry name" value="CUB"/>
    <property type="match status" value="1"/>
</dbReference>
<proteinExistence type="predicted"/>
<evidence type="ECO:0000313" key="12">
    <source>
        <dbReference type="Proteomes" id="UP000007875"/>
    </source>
</evidence>
<dbReference type="InterPro" id="IPR052071">
    <property type="entry name" value="SCUB_EGF-like_domain"/>
</dbReference>
<dbReference type="InParanoid" id="H2ZN48"/>
<dbReference type="InterPro" id="IPR049883">
    <property type="entry name" value="NOTCH1_EGF-like"/>
</dbReference>
<dbReference type="InterPro" id="IPR001881">
    <property type="entry name" value="EGF-like_Ca-bd_dom"/>
</dbReference>
<dbReference type="PROSITE" id="PS01187">
    <property type="entry name" value="EGF_CA"/>
    <property type="match status" value="2"/>
</dbReference>
<dbReference type="Proteomes" id="UP000007875">
    <property type="component" value="Unassembled WGS sequence"/>
</dbReference>
<dbReference type="CDD" id="cd00054">
    <property type="entry name" value="EGF_CA"/>
    <property type="match status" value="2"/>
</dbReference>
<reference evidence="11" key="3">
    <citation type="submission" date="2025-09" db="UniProtKB">
        <authorList>
            <consortium name="Ensembl"/>
        </authorList>
    </citation>
    <scope>IDENTIFICATION</scope>
</reference>
<dbReference type="FunFam" id="2.60.120.290:FF:000002">
    <property type="entry name" value="Signal peptide, CUB domain and EGF-like domain-containing 2"/>
    <property type="match status" value="1"/>
</dbReference>
<dbReference type="FunFam" id="2.10.25.10:FF:000240">
    <property type="entry name" value="Vitamin K-dependent protein S"/>
    <property type="match status" value="2"/>
</dbReference>
<dbReference type="Gene3D" id="2.10.25.10">
    <property type="entry name" value="Laminin"/>
    <property type="match status" value="8"/>
</dbReference>
<dbReference type="GO" id="GO:0009986">
    <property type="term" value="C:cell surface"/>
    <property type="evidence" value="ECO:0007669"/>
    <property type="project" value="TreeGrafter"/>
</dbReference>
<dbReference type="SMART" id="SM00179">
    <property type="entry name" value="EGF_CA"/>
    <property type="match status" value="5"/>
</dbReference>
<evidence type="ECO:0008006" key="13">
    <source>
        <dbReference type="Google" id="ProtNLM"/>
    </source>
</evidence>
<evidence type="ECO:0000256" key="5">
    <source>
        <dbReference type="ARBA" id="ARBA00022737"/>
    </source>
</evidence>
<comment type="caution">
    <text evidence="8">Lacks conserved residue(s) required for the propagation of feature annotation.</text>
</comment>
<dbReference type="FunFam" id="2.10.25.10:FF:000037">
    <property type="entry name" value="Signal peptide, CUB domain and EGF-like domain-containing 2"/>
    <property type="match status" value="1"/>
</dbReference>
<dbReference type="PROSITE" id="PS00010">
    <property type="entry name" value="ASX_HYDROXYL"/>
    <property type="match status" value="4"/>
</dbReference>
<reference evidence="11" key="2">
    <citation type="submission" date="2025-08" db="UniProtKB">
        <authorList>
            <consortium name="Ensembl"/>
        </authorList>
    </citation>
    <scope>IDENTIFICATION</scope>
</reference>
<feature type="domain" description="EGF-like" evidence="10">
    <location>
        <begin position="274"/>
        <end position="312"/>
    </location>
</feature>
<dbReference type="SMART" id="SM00042">
    <property type="entry name" value="CUB"/>
    <property type="match status" value="1"/>
</dbReference>
<keyword evidence="4" id="KW-0732">Signal</keyword>
<dbReference type="PROSITE" id="PS50026">
    <property type="entry name" value="EGF_3"/>
    <property type="match status" value="2"/>
</dbReference>
<dbReference type="GO" id="GO:0007165">
    <property type="term" value="P:signal transduction"/>
    <property type="evidence" value="ECO:0007669"/>
    <property type="project" value="TreeGrafter"/>
</dbReference>
<dbReference type="AlphaFoldDB" id="H2ZN48"/>
<dbReference type="Pfam" id="PF07645">
    <property type="entry name" value="EGF_CA"/>
    <property type="match status" value="1"/>
</dbReference>
<evidence type="ECO:0000313" key="11">
    <source>
        <dbReference type="Ensembl" id="ENSCSAVP00000019014.1"/>
    </source>
</evidence>
<dbReference type="CDD" id="cd00041">
    <property type="entry name" value="CUB"/>
    <property type="match status" value="1"/>
</dbReference>
<evidence type="ECO:0000256" key="6">
    <source>
        <dbReference type="ARBA" id="ARBA00023157"/>
    </source>
</evidence>
<dbReference type="Pfam" id="PF14670">
    <property type="entry name" value="FXa_inhibition"/>
    <property type="match status" value="5"/>
</dbReference>
<dbReference type="InterPro" id="IPR035914">
    <property type="entry name" value="Sperma_CUB_dom_sf"/>
</dbReference>
<dbReference type="GO" id="GO:0005509">
    <property type="term" value="F:calcium ion binding"/>
    <property type="evidence" value="ECO:0007669"/>
    <property type="project" value="InterPro"/>
</dbReference>
<dbReference type="OMA" id="VETTDNC"/>
<organism evidence="11 12">
    <name type="scientific">Ciona savignyi</name>
    <name type="common">Pacific transparent sea squirt</name>
    <dbReference type="NCBI Taxonomy" id="51511"/>
    <lineage>
        <taxon>Eukaryota</taxon>
        <taxon>Metazoa</taxon>
        <taxon>Chordata</taxon>
        <taxon>Tunicata</taxon>
        <taxon>Ascidiacea</taxon>
        <taxon>Phlebobranchia</taxon>
        <taxon>Cionidae</taxon>
        <taxon>Ciona</taxon>
    </lineage>
</organism>
<protein>
    <recommendedName>
        <fullName evidence="13">CUB domain-containing protein</fullName>
    </recommendedName>
</protein>
<dbReference type="SUPFAM" id="SSF57184">
    <property type="entry name" value="Growth factor receptor domain"/>
    <property type="match status" value="3"/>
</dbReference>
<dbReference type="STRING" id="51511.ENSCSAVP00000019014"/>
<dbReference type="InterPro" id="IPR009030">
    <property type="entry name" value="Growth_fac_rcpt_cys_sf"/>
</dbReference>